<organism evidence="1">
    <name type="scientific">Hokovirus HKV1</name>
    <dbReference type="NCBI Taxonomy" id="1977638"/>
    <lineage>
        <taxon>Viruses</taxon>
        <taxon>Varidnaviria</taxon>
        <taxon>Bamfordvirae</taxon>
        <taxon>Nucleocytoviricota</taxon>
        <taxon>Megaviricetes</taxon>
        <taxon>Imitervirales</taxon>
        <taxon>Mimiviridae</taxon>
        <taxon>Klosneuvirinae</taxon>
        <taxon>Hokovirus</taxon>
    </lineage>
</organism>
<dbReference type="EMBL" id="KY684104">
    <property type="protein sequence ID" value="ARF10494.1"/>
    <property type="molecule type" value="Genomic_DNA"/>
</dbReference>
<dbReference type="InterPro" id="IPR011009">
    <property type="entry name" value="Kinase-like_dom_sf"/>
</dbReference>
<dbReference type="SUPFAM" id="SSF56112">
    <property type="entry name" value="Protein kinase-like (PK-like)"/>
    <property type="match status" value="1"/>
</dbReference>
<reference evidence="1" key="1">
    <citation type="journal article" date="2017" name="Science">
        <title>Giant viruses with an expanded complement of translation system components.</title>
        <authorList>
            <person name="Schulz F."/>
            <person name="Yutin N."/>
            <person name="Ivanova N.N."/>
            <person name="Ortega D.R."/>
            <person name="Lee T.K."/>
            <person name="Vierheilig J."/>
            <person name="Daims H."/>
            <person name="Horn M."/>
            <person name="Wagner M."/>
            <person name="Jensen G.J."/>
            <person name="Kyrpides N.C."/>
            <person name="Koonin E.V."/>
            <person name="Woyke T."/>
        </authorList>
    </citation>
    <scope>NUCLEOTIDE SEQUENCE</scope>
    <source>
        <strain evidence="1">HKV1</strain>
    </source>
</reference>
<gene>
    <name evidence="1" type="ORF">Hokovirus_2_21</name>
</gene>
<evidence type="ECO:0008006" key="2">
    <source>
        <dbReference type="Google" id="ProtNLM"/>
    </source>
</evidence>
<dbReference type="Gene3D" id="1.10.510.10">
    <property type="entry name" value="Transferase(Phosphotransferase) domain 1"/>
    <property type="match status" value="1"/>
</dbReference>
<protein>
    <recommendedName>
        <fullName evidence="2">Protein kinase domain-containing protein</fullName>
    </recommendedName>
</protein>
<sequence length="594" mass="70017">MIPPPPPKPLQPPPPPKPLQPLKKLNINKPLLPKRNINIEENIIPTYSFDKILSIFYQLFDFECNYENELFTNTETPYILLKILLFNSLHPEYKCLNKIQHDMFSRYIFSYLAKHKIININLDCDAIENLLSQGKKIPKNSASASIQYINIKNINNYINININIEETLKIFKANMQEDHDDNIFVAIKYINRYIRTQNLLFFGKLNIMTTTTTDMTTHNQKIEICFYKYLTNLLSNKKIANIAAYFYDKMCPYQNENEIKNDFATQENNLFFNKIYSTHMKSYDNNNKIIDPYNRIVGKHLLLTEMMNATSLSSILKNGNITNDEFNKIIFQVFYTLLCFANIKFNHNDLHFGNIFIENISENHKMIYINNEQAYVLNTSYYVKIYDFDRSCMFIDGSELYANYSSTCQDQEAANMYDFVKQKNMFMKYTTNDPKNPIPKNTRENIQNMLNNVFNNVSLPDKNDIHKFFNNVNQLNLLHNNIINYFKKTNTIQIFDTASIPYDILVNSDIYMHPSNNVDHIKYLISQNPNWNKLTSIQKFVSCYPLVNNDDILDIHALHIQIPNPMNNMFGGNSYMKKYLKYKKKYNNAKKNIY</sequence>
<accession>A0A1V0SFS3</accession>
<evidence type="ECO:0000313" key="1">
    <source>
        <dbReference type="EMBL" id="ARF10494.1"/>
    </source>
</evidence>
<name>A0A1V0SFS3_9VIRU</name>
<proteinExistence type="predicted"/>
<dbReference type="SUPFAM" id="SSF101447">
    <property type="entry name" value="Formin homology 2 domain (FH2 domain)"/>
    <property type="match status" value="1"/>
</dbReference>